<feature type="transmembrane region" description="Helical" evidence="6">
    <location>
        <begin position="128"/>
        <end position="146"/>
    </location>
</feature>
<name>A0A1G9RF86_9GAMM</name>
<evidence type="ECO:0000313" key="9">
    <source>
        <dbReference type="Proteomes" id="UP000199107"/>
    </source>
</evidence>
<feature type="transmembrane region" description="Helical" evidence="6">
    <location>
        <begin position="39"/>
        <end position="60"/>
    </location>
</feature>
<dbReference type="RefSeq" id="WP_089659137.1">
    <property type="nucleotide sequence ID" value="NZ_FNGH01000010.1"/>
</dbReference>
<keyword evidence="5 6" id="KW-0472">Membrane</keyword>
<dbReference type="Pfam" id="PF00892">
    <property type="entry name" value="EamA"/>
    <property type="match status" value="2"/>
</dbReference>
<dbReference type="PANTHER" id="PTHR32322">
    <property type="entry name" value="INNER MEMBRANE TRANSPORTER"/>
    <property type="match status" value="1"/>
</dbReference>
<keyword evidence="4 6" id="KW-1133">Transmembrane helix</keyword>
<feature type="transmembrane region" description="Helical" evidence="6">
    <location>
        <begin position="12"/>
        <end position="33"/>
    </location>
</feature>
<gene>
    <name evidence="8" type="ORF">SAMN05192555_110167</name>
</gene>
<dbReference type="GO" id="GO:0016020">
    <property type="term" value="C:membrane"/>
    <property type="evidence" value="ECO:0007669"/>
    <property type="project" value="UniProtKB-SubCell"/>
</dbReference>
<feature type="transmembrane region" description="Helical" evidence="6">
    <location>
        <begin position="100"/>
        <end position="121"/>
    </location>
</feature>
<keyword evidence="3 6" id="KW-0812">Transmembrane</keyword>
<feature type="transmembrane region" description="Helical" evidence="6">
    <location>
        <begin position="278"/>
        <end position="295"/>
    </location>
</feature>
<dbReference type="InterPro" id="IPR037185">
    <property type="entry name" value="EmrE-like"/>
</dbReference>
<feature type="transmembrane region" description="Helical" evidence="6">
    <location>
        <begin position="186"/>
        <end position="210"/>
    </location>
</feature>
<dbReference type="Gene3D" id="1.10.3730.20">
    <property type="match status" value="1"/>
</dbReference>
<dbReference type="SUPFAM" id="SSF103481">
    <property type="entry name" value="Multidrug resistance efflux transporter EmrE"/>
    <property type="match status" value="2"/>
</dbReference>
<feature type="transmembrane region" description="Helical" evidence="6">
    <location>
        <begin position="72"/>
        <end position="94"/>
    </location>
</feature>
<comment type="similarity">
    <text evidence="2">Belongs to the EamA transporter family.</text>
</comment>
<dbReference type="EMBL" id="FNGH01000010">
    <property type="protein sequence ID" value="SDM21884.1"/>
    <property type="molecule type" value="Genomic_DNA"/>
</dbReference>
<feature type="domain" description="EamA" evidence="7">
    <location>
        <begin position="162"/>
        <end position="295"/>
    </location>
</feature>
<evidence type="ECO:0000256" key="2">
    <source>
        <dbReference type="ARBA" id="ARBA00007362"/>
    </source>
</evidence>
<protein>
    <submittedName>
        <fullName evidence="8">Permease of the drug/metabolite transporter (DMT) superfamily</fullName>
    </submittedName>
</protein>
<dbReference type="STRING" id="48727.SAMN05192555_110167"/>
<keyword evidence="9" id="KW-1185">Reference proteome</keyword>
<evidence type="ECO:0000256" key="3">
    <source>
        <dbReference type="ARBA" id="ARBA00022692"/>
    </source>
</evidence>
<dbReference type="InterPro" id="IPR050638">
    <property type="entry name" value="AA-Vitamin_Transporters"/>
</dbReference>
<comment type="subcellular location">
    <subcellularLocation>
        <location evidence="1">Membrane</location>
        <topology evidence="1">Multi-pass membrane protein</topology>
    </subcellularLocation>
</comment>
<reference evidence="9" key="1">
    <citation type="submission" date="2016-10" db="EMBL/GenBank/DDBJ databases">
        <authorList>
            <person name="Varghese N."/>
            <person name="Submissions S."/>
        </authorList>
    </citation>
    <scope>NUCLEOTIDE SEQUENCE [LARGE SCALE GENOMIC DNA]</scope>
    <source>
        <strain evidence="9">AAP</strain>
    </source>
</reference>
<dbReference type="InterPro" id="IPR000620">
    <property type="entry name" value="EamA_dom"/>
</dbReference>
<feature type="transmembrane region" description="Helical" evidence="6">
    <location>
        <begin position="222"/>
        <end position="244"/>
    </location>
</feature>
<evidence type="ECO:0000259" key="7">
    <source>
        <dbReference type="Pfam" id="PF00892"/>
    </source>
</evidence>
<feature type="transmembrane region" description="Helical" evidence="6">
    <location>
        <begin position="256"/>
        <end position="272"/>
    </location>
</feature>
<feature type="domain" description="EamA" evidence="7">
    <location>
        <begin position="16"/>
        <end position="144"/>
    </location>
</feature>
<accession>A0A1G9RF86</accession>
<evidence type="ECO:0000256" key="6">
    <source>
        <dbReference type="SAM" id="Phobius"/>
    </source>
</evidence>
<evidence type="ECO:0000256" key="5">
    <source>
        <dbReference type="ARBA" id="ARBA00023136"/>
    </source>
</evidence>
<organism evidence="8 9">
    <name type="scientific">Franzmannia pantelleriensis</name>
    <dbReference type="NCBI Taxonomy" id="48727"/>
    <lineage>
        <taxon>Bacteria</taxon>
        <taxon>Pseudomonadati</taxon>
        <taxon>Pseudomonadota</taxon>
        <taxon>Gammaproteobacteria</taxon>
        <taxon>Oceanospirillales</taxon>
        <taxon>Halomonadaceae</taxon>
        <taxon>Franzmannia</taxon>
    </lineage>
</organism>
<evidence type="ECO:0000313" key="8">
    <source>
        <dbReference type="EMBL" id="SDM21884.1"/>
    </source>
</evidence>
<evidence type="ECO:0000256" key="1">
    <source>
        <dbReference type="ARBA" id="ARBA00004141"/>
    </source>
</evidence>
<dbReference type="PANTHER" id="PTHR32322:SF2">
    <property type="entry name" value="EAMA DOMAIN-CONTAINING PROTEIN"/>
    <property type="match status" value="1"/>
</dbReference>
<proteinExistence type="inferred from homology"/>
<sequence>MSAQRSTRLALAAMPILFVLLWSTGFIGAKYGLPYAEPFTFLFVRFVLTLALLIPLVMLLKGDWPQGGRQWGHIAISGLLVHGAYLGGVFYGIYLGMPAGLASLLVGLQPLLTAALAGPLLDERLTHWQWLGLALGLVGITLVLGSKLDPGAALFQGFGLPALLSVAVALLGIACGTLYQKRFCTAMPLLSGTVVQYLAAGALLGVAALLFEQRQIDWTPTFMLTLAWLVCILSIAAILLLMALIKRGEASRVASLFYLVPPVTALEAWWLFGERLPPIALLGMAIALSGVVMTVKGKPKVAKSAPKVPAR</sequence>
<dbReference type="OrthoDB" id="9809509at2"/>
<dbReference type="Proteomes" id="UP000199107">
    <property type="component" value="Unassembled WGS sequence"/>
</dbReference>
<evidence type="ECO:0000256" key="4">
    <source>
        <dbReference type="ARBA" id="ARBA00022989"/>
    </source>
</evidence>
<dbReference type="AlphaFoldDB" id="A0A1G9RF86"/>
<feature type="transmembrane region" description="Helical" evidence="6">
    <location>
        <begin position="158"/>
        <end position="179"/>
    </location>
</feature>